<dbReference type="SUPFAM" id="SSF56112">
    <property type="entry name" value="Protein kinase-like (PK-like)"/>
    <property type="match status" value="1"/>
</dbReference>
<dbReference type="AlphaFoldDB" id="A0A833XBC6"/>
<comment type="caution">
    <text evidence="4">The sequence shown here is derived from an EMBL/GenBank/DDBJ whole genome shotgun (WGS) entry which is preliminary data.</text>
</comment>
<feature type="domain" description="Protein kinase" evidence="3">
    <location>
        <begin position="1"/>
        <end position="127"/>
    </location>
</feature>
<dbReference type="GO" id="GO:0004672">
    <property type="term" value="F:protein kinase activity"/>
    <property type="evidence" value="ECO:0007669"/>
    <property type="project" value="InterPro"/>
</dbReference>
<evidence type="ECO:0000259" key="3">
    <source>
        <dbReference type="PROSITE" id="PS50011"/>
    </source>
</evidence>
<dbReference type="PROSITE" id="PS50011">
    <property type="entry name" value="PROTEIN_KINASE_DOM"/>
    <property type="match status" value="1"/>
</dbReference>
<sequence length="127" mass="14624">MVFEHVVNGSLQEKLYGTEREWPVLSCRRHMKIAFQLAQALQYLHDQCAPQIVHDEIKALNIILDEHLNCKLCNFGFAKMGFSSTVLPTSLPENENSLKKDDVYSFMVILWNRSWGWRPSARKGGNS</sequence>
<name>A0A833XBC6_JUGRE</name>
<dbReference type="InterPro" id="IPR011009">
    <property type="entry name" value="Kinase-like_dom_sf"/>
</dbReference>
<dbReference type="EMBL" id="LIHL02000008">
    <property type="protein sequence ID" value="KAF5463331.1"/>
    <property type="molecule type" value="Genomic_DNA"/>
</dbReference>
<dbReference type="PANTHER" id="PTHR27001:SF585">
    <property type="entry name" value="OS02G0648100 PROTEIN"/>
    <property type="match status" value="1"/>
</dbReference>
<dbReference type="Pfam" id="PF00069">
    <property type="entry name" value="Pkinase"/>
    <property type="match status" value="1"/>
</dbReference>
<dbReference type="PANTHER" id="PTHR27001">
    <property type="entry name" value="OS01G0253100 PROTEIN"/>
    <property type="match status" value="1"/>
</dbReference>
<dbReference type="Gene3D" id="1.10.510.10">
    <property type="entry name" value="Transferase(Phosphotransferase) domain 1"/>
    <property type="match status" value="1"/>
</dbReference>
<organism evidence="4 5">
    <name type="scientific">Juglans regia</name>
    <name type="common">English walnut</name>
    <dbReference type="NCBI Taxonomy" id="51240"/>
    <lineage>
        <taxon>Eukaryota</taxon>
        <taxon>Viridiplantae</taxon>
        <taxon>Streptophyta</taxon>
        <taxon>Embryophyta</taxon>
        <taxon>Tracheophyta</taxon>
        <taxon>Spermatophyta</taxon>
        <taxon>Magnoliopsida</taxon>
        <taxon>eudicotyledons</taxon>
        <taxon>Gunneridae</taxon>
        <taxon>Pentapetalae</taxon>
        <taxon>rosids</taxon>
        <taxon>fabids</taxon>
        <taxon>Fagales</taxon>
        <taxon>Juglandaceae</taxon>
        <taxon>Juglans</taxon>
    </lineage>
</organism>
<evidence type="ECO:0000313" key="5">
    <source>
        <dbReference type="Proteomes" id="UP000619265"/>
    </source>
</evidence>
<proteinExistence type="predicted"/>
<dbReference type="InterPro" id="IPR000719">
    <property type="entry name" value="Prot_kinase_dom"/>
</dbReference>
<evidence type="ECO:0000313" key="4">
    <source>
        <dbReference type="EMBL" id="KAF5463331.1"/>
    </source>
</evidence>
<accession>A0A833XBC6</accession>
<keyword evidence="2" id="KW-0067">ATP-binding</keyword>
<evidence type="ECO:0000256" key="1">
    <source>
        <dbReference type="ARBA" id="ARBA00022741"/>
    </source>
</evidence>
<reference evidence="4" key="2">
    <citation type="submission" date="2020-03" db="EMBL/GenBank/DDBJ databases">
        <title>Walnut 2.0.</title>
        <authorList>
            <person name="Marrano A."/>
            <person name="Britton M."/>
            <person name="Zimin A.V."/>
            <person name="Zaini P.A."/>
            <person name="Workman R."/>
            <person name="Puiu D."/>
            <person name="Bianco L."/>
            <person name="Allen B.J."/>
            <person name="Troggio M."/>
            <person name="Leslie C.A."/>
            <person name="Timp W."/>
            <person name="Dendekar A."/>
            <person name="Salzberg S.L."/>
            <person name="Neale D.B."/>
        </authorList>
    </citation>
    <scope>NUCLEOTIDE SEQUENCE</scope>
    <source>
        <tissue evidence="4">Leaves</tissue>
    </source>
</reference>
<dbReference type="GO" id="GO:0005524">
    <property type="term" value="F:ATP binding"/>
    <property type="evidence" value="ECO:0007669"/>
    <property type="project" value="UniProtKB-KW"/>
</dbReference>
<protein>
    <recommendedName>
        <fullName evidence="3">Protein kinase domain-containing protein</fullName>
    </recommendedName>
</protein>
<gene>
    <name evidence="4" type="ORF">F2P56_019253</name>
</gene>
<dbReference type="Proteomes" id="UP000619265">
    <property type="component" value="Unassembled WGS sequence"/>
</dbReference>
<evidence type="ECO:0000256" key="2">
    <source>
        <dbReference type="ARBA" id="ARBA00022840"/>
    </source>
</evidence>
<dbReference type="Gramene" id="Jr08_20540_p1">
    <property type="protein sequence ID" value="cds.Jr08_20540_p1"/>
    <property type="gene ID" value="Jr08_20540"/>
</dbReference>
<reference evidence="4" key="1">
    <citation type="submission" date="2015-10" db="EMBL/GenBank/DDBJ databases">
        <authorList>
            <person name="Martinez-Garcia P.J."/>
            <person name="Crepeau M.W."/>
            <person name="Puiu D."/>
            <person name="Gonzalez-Ibeas D."/>
            <person name="Whalen J."/>
            <person name="Stevens K."/>
            <person name="Paul R."/>
            <person name="Butterfield T."/>
            <person name="Britton M."/>
            <person name="Reagan R."/>
            <person name="Chakraborty S."/>
            <person name="Walawage S.L."/>
            <person name="Vasquez-Gross H.A."/>
            <person name="Cardeno C."/>
            <person name="Famula R."/>
            <person name="Pratt K."/>
            <person name="Kuruganti S."/>
            <person name="Aradhya M.K."/>
            <person name="Leslie C.A."/>
            <person name="Dandekar A.M."/>
            <person name="Salzberg S.L."/>
            <person name="Wegrzyn J.L."/>
            <person name="Langley C.H."/>
            <person name="Neale D.B."/>
        </authorList>
    </citation>
    <scope>NUCLEOTIDE SEQUENCE</scope>
    <source>
        <tissue evidence="4">Leaves</tissue>
    </source>
</reference>
<keyword evidence="1" id="KW-0547">Nucleotide-binding</keyword>